<dbReference type="GeneID" id="72183683"/>
<feature type="region of interest" description="Disordered" evidence="4">
    <location>
        <begin position="174"/>
        <end position="218"/>
    </location>
</feature>
<evidence type="ECO:0000256" key="2">
    <source>
        <dbReference type="ARBA" id="ARBA00022741"/>
    </source>
</evidence>
<proteinExistence type="inferred from homology"/>
<keyword evidence="7" id="KW-1185">Reference proteome</keyword>
<evidence type="ECO:0000313" key="6">
    <source>
        <dbReference type="EMBL" id="UPV74613.1"/>
    </source>
</evidence>
<dbReference type="Pfam" id="PF02237">
    <property type="entry name" value="BPL_C"/>
    <property type="match status" value="1"/>
</dbReference>
<feature type="compositionally biased region" description="Basic and acidic residues" evidence="4">
    <location>
        <begin position="199"/>
        <end position="211"/>
    </location>
</feature>
<dbReference type="InterPro" id="IPR011991">
    <property type="entry name" value="ArsR-like_HTH"/>
</dbReference>
<dbReference type="Proteomes" id="UP000830729">
    <property type="component" value="Chromosome"/>
</dbReference>
<dbReference type="InterPro" id="IPR003142">
    <property type="entry name" value="BPL_C"/>
</dbReference>
<dbReference type="Gene3D" id="3.30.930.10">
    <property type="entry name" value="Bira Bifunctional Protein, Domain 2"/>
    <property type="match status" value="1"/>
</dbReference>
<reference evidence="6 7" key="1">
    <citation type="submission" date="2022-04" db="EMBL/GenBank/DDBJ databases">
        <title>Diverse halophilic archaea isolated from saline environments.</title>
        <authorList>
            <person name="Cui H.-L."/>
        </authorList>
    </citation>
    <scope>NUCLEOTIDE SEQUENCE [LARGE SCALE GENOMIC DNA]</scope>
    <source>
        <strain evidence="6 7">XZYJT49</strain>
    </source>
</reference>
<dbReference type="SUPFAM" id="SSF55681">
    <property type="entry name" value="Class II aaRS and biotin synthetases"/>
    <property type="match status" value="1"/>
</dbReference>
<evidence type="ECO:0000256" key="4">
    <source>
        <dbReference type="SAM" id="MobiDB-lite"/>
    </source>
</evidence>
<dbReference type="PANTHER" id="PTHR12835">
    <property type="entry name" value="BIOTIN PROTEIN LIGASE"/>
    <property type="match status" value="1"/>
</dbReference>
<evidence type="ECO:0000313" key="7">
    <source>
        <dbReference type="Proteomes" id="UP000830729"/>
    </source>
</evidence>
<dbReference type="InterPro" id="IPR036390">
    <property type="entry name" value="WH_DNA-bd_sf"/>
</dbReference>
<dbReference type="EMBL" id="CP096659">
    <property type="protein sequence ID" value="UPV74613.1"/>
    <property type="molecule type" value="Genomic_DNA"/>
</dbReference>
<gene>
    <name evidence="6" type="ORF">M0R89_00750</name>
</gene>
<dbReference type="CDD" id="cd16442">
    <property type="entry name" value="BPL"/>
    <property type="match status" value="1"/>
</dbReference>
<keyword evidence="3" id="KW-0067">ATP-binding</keyword>
<dbReference type="NCBIfam" id="TIGR00121">
    <property type="entry name" value="birA_ligase"/>
    <property type="match status" value="1"/>
</dbReference>
<dbReference type="HAMAP" id="MF_00978">
    <property type="entry name" value="Bifunct_BirA"/>
    <property type="match status" value="1"/>
</dbReference>
<dbReference type="KEGG" id="halx:M0R89_00750"/>
<dbReference type="GO" id="GO:0005737">
    <property type="term" value="C:cytoplasm"/>
    <property type="evidence" value="ECO:0007669"/>
    <property type="project" value="TreeGrafter"/>
</dbReference>
<evidence type="ECO:0000256" key="3">
    <source>
        <dbReference type="ARBA" id="ARBA00022840"/>
    </source>
</evidence>
<dbReference type="Pfam" id="PF03099">
    <property type="entry name" value="BPL_LplA_LipB"/>
    <property type="match status" value="1"/>
</dbReference>
<sequence>MNDTRRAVLDAVADGPISGPDLAERLAISRNAVWKHVEALRDAGFEIASGDDGYALDGVPEYGGPAVEFGLDAPFSVEYHDAVGSTNDRARELAEEGASDAVVLADEQTGSRGRLDREWAAPSGGVWLSAVLRPDLPPARAPALTLAAAVAATDAAREAGVPAEIKWPNDVLVSEASESTSAPNSDGAPAFDDAPDGEAAERVVSERDSEVRGTPSRGGRKLAGILTEMEGEAGRVSWVVVGVGLNANVSVDSLPEGATSVRHEVGDVDRRVFVQRFLERFDELRTDPEATVEAWRDRSATLGRRVRVETPTEEIVGEAVDVAVPGALVVETDDGERVRVHAGDCEHLRPV</sequence>
<dbReference type="SUPFAM" id="SSF46785">
    <property type="entry name" value="Winged helix' DNA-binding domain"/>
    <property type="match status" value="1"/>
</dbReference>
<accession>A0A8U0HV70</accession>
<protein>
    <submittedName>
        <fullName evidence="6">Biotin--[acetyl-CoA-carboxylase] ligase</fullName>
        <ecNumber evidence="6">6.3.4.15</ecNumber>
    </submittedName>
</protein>
<dbReference type="InterPro" id="IPR013196">
    <property type="entry name" value="HTH_11"/>
</dbReference>
<evidence type="ECO:0000259" key="5">
    <source>
        <dbReference type="PROSITE" id="PS51733"/>
    </source>
</evidence>
<dbReference type="Gene3D" id="2.30.30.100">
    <property type="match status" value="1"/>
</dbReference>
<dbReference type="Gene3D" id="1.10.10.10">
    <property type="entry name" value="Winged helix-like DNA-binding domain superfamily/Winged helix DNA-binding domain"/>
    <property type="match status" value="1"/>
</dbReference>
<dbReference type="PANTHER" id="PTHR12835:SF5">
    <property type="entry name" value="BIOTIN--PROTEIN LIGASE"/>
    <property type="match status" value="1"/>
</dbReference>
<dbReference type="EC" id="6.3.4.15" evidence="6"/>
<dbReference type="InterPro" id="IPR008988">
    <property type="entry name" value="Transcriptional_repressor_C"/>
</dbReference>
<dbReference type="AlphaFoldDB" id="A0A8U0HV70"/>
<keyword evidence="1 6" id="KW-0436">Ligase</keyword>
<keyword evidence="2" id="KW-0547">Nucleotide-binding</keyword>
<dbReference type="Pfam" id="PF08279">
    <property type="entry name" value="HTH_11"/>
    <property type="match status" value="1"/>
</dbReference>
<dbReference type="CDD" id="cd00090">
    <property type="entry name" value="HTH_ARSR"/>
    <property type="match status" value="1"/>
</dbReference>
<evidence type="ECO:0000256" key="1">
    <source>
        <dbReference type="ARBA" id="ARBA00022598"/>
    </source>
</evidence>
<organism evidence="6 7">
    <name type="scientific">Halorussus limi</name>
    <dbReference type="NCBI Taxonomy" id="2938695"/>
    <lineage>
        <taxon>Archaea</taxon>
        <taxon>Methanobacteriati</taxon>
        <taxon>Methanobacteriota</taxon>
        <taxon>Stenosarchaea group</taxon>
        <taxon>Halobacteria</taxon>
        <taxon>Halobacteriales</taxon>
        <taxon>Haladaptataceae</taxon>
        <taxon>Halorussus</taxon>
    </lineage>
</organism>
<dbReference type="InterPro" id="IPR045864">
    <property type="entry name" value="aa-tRNA-synth_II/BPL/LPL"/>
</dbReference>
<dbReference type="InterPro" id="IPR004143">
    <property type="entry name" value="BPL_LPL_catalytic"/>
</dbReference>
<dbReference type="InterPro" id="IPR030855">
    <property type="entry name" value="Bifunct_BirA"/>
</dbReference>
<dbReference type="GO" id="GO:0004077">
    <property type="term" value="F:biotin--[biotin carboxyl-carrier protein] ligase activity"/>
    <property type="evidence" value="ECO:0007669"/>
    <property type="project" value="UniProtKB-EC"/>
</dbReference>
<feature type="domain" description="BPL/LPL catalytic" evidence="5">
    <location>
        <begin position="62"/>
        <end position="289"/>
    </location>
</feature>
<dbReference type="RefSeq" id="WP_248650658.1">
    <property type="nucleotide sequence ID" value="NZ_CP096659.1"/>
</dbReference>
<dbReference type="GO" id="GO:0005524">
    <property type="term" value="F:ATP binding"/>
    <property type="evidence" value="ECO:0007669"/>
    <property type="project" value="UniProtKB-KW"/>
</dbReference>
<dbReference type="PROSITE" id="PS51733">
    <property type="entry name" value="BPL_LPL_CATALYTIC"/>
    <property type="match status" value="1"/>
</dbReference>
<dbReference type="InterPro" id="IPR036388">
    <property type="entry name" value="WH-like_DNA-bd_sf"/>
</dbReference>
<dbReference type="SUPFAM" id="SSF50037">
    <property type="entry name" value="C-terminal domain of transcriptional repressors"/>
    <property type="match status" value="1"/>
</dbReference>
<dbReference type="InterPro" id="IPR004408">
    <property type="entry name" value="Biotin_CoA_COase_ligase"/>
</dbReference>
<dbReference type="GO" id="GO:0006355">
    <property type="term" value="P:regulation of DNA-templated transcription"/>
    <property type="evidence" value="ECO:0007669"/>
    <property type="project" value="InterPro"/>
</dbReference>
<name>A0A8U0HV70_9EURY</name>